<dbReference type="VEuPathDB" id="FungiDB:PADG_03347"/>
<evidence type="ECO:0000256" key="2">
    <source>
        <dbReference type="ARBA" id="ARBA00004609"/>
    </source>
</evidence>
<dbReference type="Gene3D" id="3.20.20.80">
    <property type="entry name" value="Glycosidases"/>
    <property type="match status" value="1"/>
</dbReference>
<reference evidence="17 18" key="1">
    <citation type="journal article" date="2011" name="PLoS Genet.">
        <title>Comparative genomic analysis of human fungal pathogens causing paracoccidioidomycosis.</title>
        <authorList>
            <person name="Desjardins C.A."/>
            <person name="Champion M.D."/>
            <person name="Holder J.W."/>
            <person name="Muszewska A."/>
            <person name="Goldberg J."/>
            <person name="Bailao A.M."/>
            <person name="Brigido M.M."/>
            <person name="Ferreira M.E."/>
            <person name="Garcia A.M."/>
            <person name="Grynberg M."/>
            <person name="Gujja S."/>
            <person name="Heiman D.I."/>
            <person name="Henn M.R."/>
            <person name="Kodira C.D."/>
            <person name="Leon-Narvaez H."/>
            <person name="Longo L.V."/>
            <person name="Ma L.J."/>
            <person name="Malavazi I."/>
            <person name="Matsuo A.L."/>
            <person name="Morais F.V."/>
            <person name="Pereira M."/>
            <person name="Rodriguez-Brito S."/>
            <person name="Sakthikumar S."/>
            <person name="Salem-Izacc S.M."/>
            <person name="Sykes S.M."/>
            <person name="Teixeira M.M."/>
            <person name="Vallejo M.C."/>
            <person name="Walter M.E."/>
            <person name="Yandava C."/>
            <person name="Young S."/>
            <person name="Zeng Q."/>
            <person name="Zucker J."/>
            <person name="Felipe M.S."/>
            <person name="Goldman G.H."/>
            <person name="Haas B.J."/>
            <person name="McEwen J.G."/>
            <person name="Nino-Vega G."/>
            <person name="Puccia R."/>
            <person name="San-Blas G."/>
            <person name="Soares C.M."/>
            <person name="Birren B.W."/>
            <person name="Cuomo C.A."/>
        </authorList>
    </citation>
    <scope>NUCLEOTIDE SEQUENCE [LARGE SCALE GENOMIC DNA]</scope>
    <source>
        <strain evidence="17 18">Pb18</strain>
    </source>
</reference>
<feature type="domain" description="GH18" evidence="16">
    <location>
        <begin position="29"/>
        <end position="218"/>
    </location>
</feature>
<dbReference type="STRING" id="502780.C1G842"/>
<keyword evidence="5" id="KW-0325">Glycoprotein</keyword>
<dbReference type="AlphaFoldDB" id="C1G842"/>
<sequence>MVLKRLFTAVVAVFSLLHFAAALDLLSRTNLVVYYGQAPDQPRLRDICLNDRFTNVIILAFVNVFPEQGKGGYPGTNFGNQCSAQVFKNEEGVDTELLSGCQNLIEDIPVCQSEGVRVMLSLGGGLGSYAVTNKRAAEKFADFLWGAFGPKTPAWANKPRPFGDVIIDGFDFDIEHNRFFASTLVRKCCLASQGLPTPHKLAITSMNAKWESFSTSSW</sequence>
<protein>
    <recommendedName>
        <fullName evidence="3">chitinase</fullName>
        <ecNumber evidence="3">3.2.1.14</ecNumber>
    </recommendedName>
</protein>
<dbReference type="OrthoDB" id="6020543at2759"/>
<evidence type="ECO:0000256" key="7">
    <source>
        <dbReference type="ARBA" id="ARBA00023024"/>
    </source>
</evidence>
<proteinExistence type="inferred from homology"/>
<accession>C1G842</accession>
<feature type="signal peptide" evidence="15">
    <location>
        <begin position="1"/>
        <end position="22"/>
    </location>
</feature>
<evidence type="ECO:0000256" key="10">
    <source>
        <dbReference type="ARBA" id="ARBA00023288"/>
    </source>
</evidence>
<dbReference type="InterPro" id="IPR001579">
    <property type="entry name" value="Glyco_hydro_18_chit_AS"/>
</dbReference>
<keyword evidence="6 13" id="KW-0378">Hydrolase</keyword>
<comment type="catalytic activity">
    <reaction evidence="1">
        <text>Random endo-hydrolysis of N-acetyl-beta-D-glucosaminide (1-&gt;4)-beta-linkages in chitin and chitodextrins.</text>
        <dbReference type="EC" id="3.2.1.14"/>
    </reaction>
</comment>
<evidence type="ECO:0000256" key="3">
    <source>
        <dbReference type="ARBA" id="ARBA00012729"/>
    </source>
</evidence>
<evidence type="ECO:0000256" key="13">
    <source>
        <dbReference type="RuleBase" id="RU000489"/>
    </source>
</evidence>
<dbReference type="PHI-base" id="PHI:10895"/>
<name>C1G842_PARBD</name>
<dbReference type="InterPro" id="IPR017853">
    <property type="entry name" value="GH"/>
</dbReference>
<evidence type="ECO:0000256" key="4">
    <source>
        <dbReference type="ARBA" id="ARBA00022475"/>
    </source>
</evidence>
<dbReference type="InterPro" id="IPR001223">
    <property type="entry name" value="Glyco_hydro18_cat"/>
</dbReference>
<dbReference type="GO" id="GO:0008843">
    <property type="term" value="F:endochitinase activity"/>
    <property type="evidence" value="ECO:0007669"/>
    <property type="project" value="UniProtKB-EC"/>
</dbReference>
<dbReference type="GO" id="GO:0005886">
    <property type="term" value="C:plasma membrane"/>
    <property type="evidence" value="ECO:0007669"/>
    <property type="project" value="UniProtKB-SubCell"/>
</dbReference>
<keyword evidence="4" id="KW-1003">Cell membrane</keyword>
<dbReference type="eggNOG" id="KOG4701">
    <property type="taxonomic scope" value="Eukaryota"/>
</dbReference>
<dbReference type="EMBL" id="KN275959">
    <property type="protein sequence ID" value="EEH47249.2"/>
    <property type="molecule type" value="Genomic_DNA"/>
</dbReference>
<dbReference type="KEGG" id="pbn:PADG_03347"/>
<evidence type="ECO:0000256" key="12">
    <source>
        <dbReference type="ARBA" id="ARBA00023326"/>
    </source>
</evidence>
<comment type="subcellular location">
    <subcellularLocation>
        <location evidence="2">Cell membrane</location>
        <topology evidence="2">Lipid-anchor</topology>
        <topology evidence="2">GPI-anchor</topology>
    </subcellularLocation>
</comment>
<keyword evidence="12" id="KW-0624">Polysaccharide degradation</keyword>
<evidence type="ECO:0000256" key="9">
    <source>
        <dbReference type="ARBA" id="ARBA00023277"/>
    </source>
</evidence>
<dbReference type="GO" id="GO:0000272">
    <property type="term" value="P:polysaccharide catabolic process"/>
    <property type="evidence" value="ECO:0007669"/>
    <property type="project" value="UniProtKB-KW"/>
</dbReference>
<keyword evidence="10" id="KW-0449">Lipoprotein</keyword>
<dbReference type="EC" id="3.2.1.14" evidence="3"/>
<evidence type="ECO:0000313" key="17">
    <source>
        <dbReference type="EMBL" id="EEH47249.2"/>
    </source>
</evidence>
<evidence type="ECO:0000313" key="18">
    <source>
        <dbReference type="Proteomes" id="UP000001628"/>
    </source>
</evidence>
<organism evidence="17 18">
    <name type="scientific">Paracoccidioides brasiliensis (strain Pb18)</name>
    <dbReference type="NCBI Taxonomy" id="502780"/>
    <lineage>
        <taxon>Eukaryota</taxon>
        <taxon>Fungi</taxon>
        <taxon>Dikarya</taxon>
        <taxon>Ascomycota</taxon>
        <taxon>Pezizomycotina</taxon>
        <taxon>Eurotiomycetes</taxon>
        <taxon>Eurotiomycetidae</taxon>
        <taxon>Onygenales</taxon>
        <taxon>Ajellomycetaceae</taxon>
        <taxon>Paracoccidioides</taxon>
    </lineage>
</organism>
<keyword evidence="9" id="KW-0119">Carbohydrate metabolism</keyword>
<evidence type="ECO:0000256" key="6">
    <source>
        <dbReference type="ARBA" id="ARBA00022801"/>
    </source>
</evidence>
<dbReference type="Pfam" id="PF00704">
    <property type="entry name" value="Glyco_hydro_18"/>
    <property type="match status" value="1"/>
</dbReference>
<keyword evidence="15" id="KW-0732">Signal</keyword>
<dbReference type="RefSeq" id="XP_010758363.1">
    <property type="nucleotide sequence ID" value="XM_010760061.1"/>
</dbReference>
<keyword evidence="18" id="KW-1185">Reference proteome</keyword>
<dbReference type="InterPro" id="IPR050542">
    <property type="entry name" value="Glycosyl_Hydrlase18_Chitinase"/>
</dbReference>
<keyword evidence="7" id="KW-0146">Chitin degradation</keyword>
<dbReference type="GO" id="GO:0006032">
    <property type="term" value="P:chitin catabolic process"/>
    <property type="evidence" value="ECO:0007669"/>
    <property type="project" value="UniProtKB-KW"/>
</dbReference>
<evidence type="ECO:0000256" key="11">
    <source>
        <dbReference type="ARBA" id="ARBA00023295"/>
    </source>
</evidence>
<dbReference type="HOGENOM" id="CLU_1421819_0_0_1"/>
<evidence type="ECO:0000256" key="5">
    <source>
        <dbReference type="ARBA" id="ARBA00022622"/>
    </source>
</evidence>
<evidence type="ECO:0000259" key="16">
    <source>
        <dbReference type="PROSITE" id="PS51910"/>
    </source>
</evidence>
<dbReference type="OMA" id="GADNKHC"/>
<dbReference type="Proteomes" id="UP000001628">
    <property type="component" value="Unassembled WGS sequence"/>
</dbReference>
<evidence type="ECO:0000256" key="8">
    <source>
        <dbReference type="ARBA" id="ARBA00023136"/>
    </source>
</evidence>
<dbReference type="PROSITE" id="PS01095">
    <property type="entry name" value="GH18_1"/>
    <property type="match status" value="1"/>
</dbReference>
<dbReference type="SUPFAM" id="SSF51445">
    <property type="entry name" value="(Trans)glycosidases"/>
    <property type="match status" value="1"/>
</dbReference>
<gene>
    <name evidence="17" type="ORF">PADG_03347</name>
</gene>
<keyword evidence="5" id="KW-0336">GPI-anchor</keyword>
<evidence type="ECO:0000256" key="15">
    <source>
        <dbReference type="SAM" id="SignalP"/>
    </source>
</evidence>
<dbReference type="PROSITE" id="PS51910">
    <property type="entry name" value="GH18_2"/>
    <property type="match status" value="1"/>
</dbReference>
<keyword evidence="11 13" id="KW-0326">Glycosidase</keyword>
<evidence type="ECO:0000256" key="1">
    <source>
        <dbReference type="ARBA" id="ARBA00000822"/>
    </source>
</evidence>
<dbReference type="GO" id="GO:0005576">
    <property type="term" value="C:extracellular region"/>
    <property type="evidence" value="ECO:0007669"/>
    <property type="project" value="TreeGrafter"/>
</dbReference>
<comment type="similarity">
    <text evidence="14">Belongs to the glycosyl hydrolase 18 family.</text>
</comment>
<dbReference type="GO" id="GO:0098552">
    <property type="term" value="C:side of membrane"/>
    <property type="evidence" value="ECO:0007669"/>
    <property type="project" value="UniProtKB-KW"/>
</dbReference>
<feature type="chain" id="PRO_5002909769" description="chitinase" evidence="15">
    <location>
        <begin position="23"/>
        <end position="218"/>
    </location>
</feature>
<dbReference type="PANTHER" id="PTHR45708">
    <property type="entry name" value="ENDOCHITINASE"/>
    <property type="match status" value="1"/>
</dbReference>
<evidence type="ECO:0000256" key="14">
    <source>
        <dbReference type="RuleBase" id="RU004453"/>
    </source>
</evidence>
<dbReference type="InParanoid" id="C1G842"/>
<dbReference type="SMR" id="C1G842"/>
<dbReference type="PANTHER" id="PTHR45708:SF47">
    <property type="entry name" value="ENDOCHITINASE A"/>
    <property type="match status" value="1"/>
</dbReference>
<dbReference type="GeneID" id="22582669"/>
<keyword evidence="8" id="KW-0472">Membrane</keyword>